<evidence type="ECO:0000313" key="1">
    <source>
        <dbReference type="EMBL" id="OGZ42710.1"/>
    </source>
</evidence>
<dbReference type="InterPro" id="IPR008884">
    <property type="entry name" value="TylF_MeTrfase"/>
</dbReference>
<dbReference type="EMBL" id="MHNI01000014">
    <property type="protein sequence ID" value="OGZ42710.1"/>
    <property type="molecule type" value="Genomic_DNA"/>
</dbReference>
<reference evidence="1 2" key="1">
    <citation type="journal article" date="2016" name="Nat. Commun.">
        <title>Thousands of microbial genomes shed light on interconnected biogeochemical processes in an aquifer system.</title>
        <authorList>
            <person name="Anantharaman K."/>
            <person name="Brown C.T."/>
            <person name="Hug L.A."/>
            <person name="Sharon I."/>
            <person name="Castelle C.J."/>
            <person name="Probst A.J."/>
            <person name="Thomas B.C."/>
            <person name="Singh A."/>
            <person name="Wilkins M.J."/>
            <person name="Karaoz U."/>
            <person name="Brodie E.L."/>
            <person name="Williams K.H."/>
            <person name="Hubbard S.S."/>
            <person name="Banfield J.F."/>
        </authorList>
    </citation>
    <scope>NUCLEOTIDE SEQUENCE [LARGE SCALE GENOMIC DNA]</scope>
</reference>
<sequence>MMRYVINFVRDFIRTIELSSVHGFFETLRIFIVIRKVRRHTKVRIPRLKTLYRLTKKLDKLSMKGDIVEFGVWRGGSGAVLAHAAKKSPFHRTIWLFDSFKGYPAPSQKDFGTKLNTSTLKGRSKVNENKVHELFKKMKIPKESYKIIKGFYEDTLPRFRSPSISLIHFDAVLYNATIISLRHLYDKVQPGGFLVFNTWEYEGTRNAVNDFFQERNVTLQSYDVDGVGRYFKKPLA</sequence>
<comment type="caution">
    <text evidence="1">The sequence shown here is derived from an EMBL/GenBank/DDBJ whole genome shotgun (WGS) entry which is preliminary data.</text>
</comment>
<protein>
    <recommendedName>
        <fullName evidence="3">Macrocin O-methyltransferase</fullName>
    </recommendedName>
</protein>
<dbReference type="SUPFAM" id="SSF53335">
    <property type="entry name" value="S-adenosyl-L-methionine-dependent methyltransferases"/>
    <property type="match status" value="1"/>
</dbReference>
<dbReference type="Gene3D" id="3.40.50.150">
    <property type="entry name" value="Vaccinia Virus protein VP39"/>
    <property type="match status" value="1"/>
</dbReference>
<dbReference type="Pfam" id="PF05711">
    <property type="entry name" value="TylF"/>
    <property type="match status" value="1"/>
</dbReference>
<dbReference type="AlphaFoldDB" id="A0A1G2FYM1"/>
<dbReference type="Proteomes" id="UP000176700">
    <property type="component" value="Unassembled WGS sequence"/>
</dbReference>
<organism evidence="1 2">
    <name type="scientific">Candidatus Ryanbacteria bacterium RIFCSPHIGHO2_01_45_13</name>
    <dbReference type="NCBI Taxonomy" id="1802112"/>
    <lineage>
        <taxon>Bacteria</taxon>
        <taxon>Candidatus Ryaniibacteriota</taxon>
    </lineage>
</organism>
<evidence type="ECO:0008006" key="3">
    <source>
        <dbReference type="Google" id="ProtNLM"/>
    </source>
</evidence>
<evidence type="ECO:0000313" key="2">
    <source>
        <dbReference type="Proteomes" id="UP000176700"/>
    </source>
</evidence>
<dbReference type="PANTHER" id="PTHR40036:SF1">
    <property type="entry name" value="MACROCIN O-METHYLTRANSFERASE"/>
    <property type="match status" value="1"/>
</dbReference>
<gene>
    <name evidence="1" type="ORF">A2W41_03135</name>
</gene>
<dbReference type="PANTHER" id="PTHR40036">
    <property type="entry name" value="MACROCIN O-METHYLTRANSFERASE"/>
    <property type="match status" value="1"/>
</dbReference>
<accession>A0A1G2FYM1</accession>
<name>A0A1G2FYM1_9BACT</name>
<dbReference type="InterPro" id="IPR029063">
    <property type="entry name" value="SAM-dependent_MTases_sf"/>
</dbReference>
<proteinExistence type="predicted"/>